<evidence type="ECO:0000313" key="2">
    <source>
        <dbReference type="Proteomes" id="UP000001292"/>
    </source>
</evidence>
<gene>
    <name evidence="1" type="primary">Dsec\GM26740</name>
    <name evidence="1" type="ORF">Dsec_GM26740</name>
</gene>
<sequence length="166" mass="18740">MEVPHRSSDLTMALQNEDLKAIPTRMNGKINILLSAFETQRHVKRETKASESVPKFKSDLEAALNEARERKEWRYPAADKTMQRVLFPMPSTNKDKDPGLDGIPAILTLDVKNAFSTARCNPRSNEPYRDPGVSEDNHWQLLSKQGPILRNIICDGILGINRPASF</sequence>
<organism evidence="2">
    <name type="scientific">Drosophila sechellia</name>
    <name type="common">Fruit fly</name>
    <dbReference type="NCBI Taxonomy" id="7238"/>
    <lineage>
        <taxon>Eukaryota</taxon>
        <taxon>Metazoa</taxon>
        <taxon>Ecdysozoa</taxon>
        <taxon>Arthropoda</taxon>
        <taxon>Hexapoda</taxon>
        <taxon>Insecta</taxon>
        <taxon>Pterygota</taxon>
        <taxon>Neoptera</taxon>
        <taxon>Endopterygota</taxon>
        <taxon>Diptera</taxon>
        <taxon>Brachycera</taxon>
        <taxon>Muscomorpha</taxon>
        <taxon>Ephydroidea</taxon>
        <taxon>Drosophilidae</taxon>
        <taxon>Drosophila</taxon>
        <taxon>Sophophora</taxon>
    </lineage>
</organism>
<keyword evidence="2" id="KW-1185">Reference proteome</keyword>
<evidence type="ECO:0000313" key="1">
    <source>
        <dbReference type="EMBL" id="EDW43617.1"/>
    </source>
</evidence>
<reference evidence="1 2" key="1">
    <citation type="journal article" date="2007" name="Nature">
        <title>Evolution of genes and genomes on the Drosophila phylogeny.</title>
        <authorList>
            <consortium name="Drosophila 12 Genomes Consortium"/>
            <person name="Clark A.G."/>
            <person name="Eisen M.B."/>
            <person name="Smith D.R."/>
            <person name="Bergman C.M."/>
            <person name="Oliver B."/>
            <person name="Markow T.A."/>
            <person name="Kaufman T.C."/>
            <person name="Kellis M."/>
            <person name="Gelbart W."/>
            <person name="Iyer V.N."/>
            <person name="Pollard D.A."/>
            <person name="Sackton T.B."/>
            <person name="Larracuente A.M."/>
            <person name="Singh N.D."/>
            <person name="Abad J.P."/>
            <person name="Abt D.N."/>
            <person name="Adryan B."/>
            <person name="Aguade M."/>
            <person name="Akashi H."/>
            <person name="Anderson W.W."/>
            <person name="Aquadro C.F."/>
            <person name="Ardell D.H."/>
            <person name="Arguello R."/>
            <person name="Artieri C.G."/>
            <person name="Barbash D.A."/>
            <person name="Barker D."/>
            <person name="Barsanti P."/>
            <person name="Batterham P."/>
            <person name="Batzoglou S."/>
            <person name="Begun D."/>
            <person name="Bhutkar A."/>
            <person name="Blanco E."/>
            <person name="Bosak S.A."/>
            <person name="Bradley R.K."/>
            <person name="Brand A.D."/>
            <person name="Brent M.R."/>
            <person name="Brooks A.N."/>
            <person name="Brown R.H."/>
            <person name="Butlin R.K."/>
            <person name="Caggese C."/>
            <person name="Calvi B.R."/>
            <person name="Bernardo de Carvalho A."/>
            <person name="Caspi A."/>
            <person name="Castrezana S."/>
            <person name="Celniker S.E."/>
            <person name="Chang J.L."/>
            <person name="Chapple C."/>
            <person name="Chatterji S."/>
            <person name="Chinwalla A."/>
            <person name="Civetta A."/>
            <person name="Clifton S.W."/>
            <person name="Comeron J.M."/>
            <person name="Costello J.C."/>
            <person name="Coyne J.A."/>
            <person name="Daub J."/>
            <person name="David R.G."/>
            <person name="Delcher A.L."/>
            <person name="Delehaunty K."/>
            <person name="Do C.B."/>
            <person name="Ebling H."/>
            <person name="Edwards K."/>
            <person name="Eickbush T."/>
            <person name="Evans J.D."/>
            <person name="Filipski A."/>
            <person name="Findeiss S."/>
            <person name="Freyhult E."/>
            <person name="Fulton L."/>
            <person name="Fulton R."/>
            <person name="Garcia A.C."/>
            <person name="Gardiner A."/>
            <person name="Garfield D.A."/>
            <person name="Garvin B.E."/>
            <person name="Gibson G."/>
            <person name="Gilbert D."/>
            <person name="Gnerre S."/>
            <person name="Godfrey J."/>
            <person name="Good R."/>
            <person name="Gotea V."/>
            <person name="Gravely B."/>
            <person name="Greenberg A.J."/>
            <person name="Griffiths-Jones S."/>
            <person name="Gross S."/>
            <person name="Guigo R."/>
            <person name="Gustafson E.A."/>
            <person name="Haerty W."/>
            <person name="Hahn M.W."/>
            <person name="Halligan D.L."/>
            <person name="Halpern A.L."/>
            <person name="Halter G.M."/>
            <person name="Han M.V."/>
            <person name="Heger A."/>
            <person name="Hillier L."/>
            <person name="Hinrichs A.S."/>
            <person name="Holmes I."/>
            <person name="Hoskins R.A."/>
            <person name="Hubisz M.J."/>
            <person name="Hultmark D."/>
            <person name="Huntley M.A."/>
            <person name="Jaffe D.B."/>
            <person name="Jagadeeshan S."/>
            <person name="Jeck W.R."/>
            <person name="Johnson J."/>
            <person name="Jones C.D."/>
            <person name="Jordan W.C."/>
            <person name="Karpen G.H."/>
            <person name="Kataoka E."/>
            <person name="Keightley P.D."/>
            <person name="Kheradpour P."/>
            <person name="Kirkness E.F."/>
            <person name="Koerich L.B."/>
            <person name="Kristiansen K."/>
            <person name="Kudrna D."/>
            <person name="Kulathinal R.J."/>
            <person name="Kumar S."/>
            <person name="Kwok R."/>
            <person name="Lander E."/>
            <person name="Langley C.H."/>
            <person name="Lapoint R."/>
            <person name="Lazzaro B.P."/>
            <person name="Lee S.J."/>
            <person name="Levesque L."/>
            <person name="Li R."/>
            <person name="Lin C.F."/>
            <person name="Lin M.F."/>
            <person name="Lindblad-Toh K."/>
            <person name="Llopart A."/>
            <person name="Long M."/>
            <person name="Low L."/>
            <person name="Lozovsky E."/>
            <person name="Lu J."/>
            <person name="Luo M."/>
            <person name="Machado C.A."/>
            <person name="Makalowski W."/>
            <person name="Marzo M."/>
            <person name="Matsuda M."/>
            <person name="Matzkin L."/>
            <person name="McAllister B."/>
            <person name="McBride C.S."/>
            <person name="McKernan B."/>
            <person name="McKernan K."/>
            <person name="Mendez-Lago M."/>
            <person name="Minx P."/>
            <person name="Mollenhauer M.U."/>
            <person name="Montooth K."/>
            <person name="Mount S.M."/>
            <person name="Mu X."/>
            <person name="Myers E."/>
            <person name="Negre B."/>
            <person name="Newfeld S."/>
            <person name="Nielsen R."/>
            <person name="Noor M.A."/>
            <person name="O'Grady P."/>
            <person name="Pachter L."/>
            <person name="Papaceit M."/>
            <person name="Parisi M.J."/>
            <person name="Parisi M."/>
            <person name="Parts L."/>
            <person name="Pedersen J.S."/>
            <person name="Pesole G."/>
            <person name="Phillippy A.M."/>
            <person name="Ponting C.P."/>
            <person name="Pop M."/>
            <person name="Porcelli D."/>
            <person name="Powell J.R."/>
            <person name="Prohaska S."/>
            <person name="Pruitt K."/>
            <person name="Puig M."/>
            <person name="Quesneville H."/>
            <person name="Ram K.R."/>
            <person name="Rand D."/>
            <person name="Rasmussen M.D."/>
            <person name="Reed L.K."/>
            <person name="Reenan R."/>
            <person name="Reily A."/>
            <person name="Remington K.A."/>
            <person name="Rieger T.T."/>
            <person name="Ritchie M.G."/>
            <person name="Robin C."/>
            <person name="Rogers Y.H."/>
            <person name="Rohde C."/>
            <person name="Rozas J."/>
            <person name="Rubenfield M.J."/>
            <person name="Ruiz A."/>
            <person name="Russo S."/>
            <person name="Salzberg S.L."/>
            <person name="Sanchez-Gracia A."/>
            <person name="Saranga D.J."/>
            <person name="Sato H."/>
            <person name="Schaeffer S.W."/>
            <person name="Schatz M.C."/>
            <person name="Schlenke T."/>
            <person name="Schwartz R."/>
            <person name="Segarra C."/>
            <person name="Singh R.S."/>
            <person name="Sirot L."/>
            <person name="Sirota M."/>
            <person name="Sisneros N.B."/>
            <person name="Smith C.D."/>
            <person name="Smith T.F."/>
            <person name="Spieth J."/>
            <person name="Stage D.E."/>
            <person name="Stark A."/>
            <person name="Stephan W."/>
            <person name="Strausberg R.L."/>
            <person name="Strempel S."/>
            <person name="Sturgill D."/>
            <person name="Sutton G."/>
            <person name="Sutton G.G."/>
            <person name="Tao W."/>
            <person name="Teichmann S."/>
            <person name="Tobari Y.N."/>
            <person name="Tomimura Y."/>
            <person name="Tsolas J.M."/>
            <person name="Valente V.L."/>
            <person name="Venter E."/>
            <person name="Venter J.C."/>
            <person name="Vicario S."/>
            <person name="Vieira F.G."/>
            <person name="Vilella A.J."/>
            <person name="Villasante A."/>
            <person name="Walenz B."/>
            <person name="Wang J."/>
            <person name="Wasserman M."/>
            <person name="Watts T."/>
            <person name="Wilson D."/>
            <person name="Wilson R.K."/>
            <person name="Wing R.A."/>
            <person name="Wolfner M.F."/>
            <person name="Wong A."/>
            <person name="Wong G.K."/>
            <person name="Wu C.I."/>
            <person name="Wu G."/>
            <person name="Yamamoto D."/>
            <person name="Yang H.P."/>
            <person name="Yang S.P."/>
            <person name="Yorke J.A."/>
            <person name="Yoshida K."/>
            <person name="Zdobnov E."/>
            <person name="Zhang P."/>
            <person name="Zhang Y."/>
            <person name="Zimin A.V."/>
            <person name="Baldwin J."/>
            <person name="Abdouelleil A."/>
            <person name="Abdulkadir J."/>
            <person name="Abebe A."/>
            <person name="Abera B."/>
            <person name="Abreu J."/>
            <person name="Acer S.C."/>
            <person name="Aftuck L."/>
            <person name="Alexander A."/>
            <person name="An P."/>
            <person name="Anderson E."/>
            <person name="Anderson S."/>
            <person name="Arachi H."/>
            <person name="Azer M."/>
            <person name="Bachantsang P."/>
            <person name="Barry A."/>
            <person name="Bayul T."/>
            <person name="Berlin A."/>
            <person name="Bessette D."/>
            <person name="Bloom T."/>
            <person name="Blye J."/>
            <person name="Boguslavskiy L."/>
            <person name="Bonnet C."/>
            <person name="Boukhgalter B."/>
            <person name="Bourzgui I."/>
            <person name="Brown A."/>
            <person name="Cahill P."/>
            <person name="Channer S."/>
            <person name="Cheshatsang Y."/>
            <person name="Chuda L."/>
            <person name="Citroen M."/>
            <person name="Collymore A."/>
            <person name="Cooke P."/>
            <person name="Costello M."/>
            <person name="D'Aco K."/>
            <person name="Daza R."/>
            <person name="De Haan G."/>
            <person name="DeGray S."/>
            <person name="DeMaso C."/>
            <person name="Dhargay N."/>
            <person name="Dooley K."/>
            <person name="Dooley E."/>
            <person name="Doricent M."/>
            <person name="Dorje P."/>
            <person name="Dorjee K."/>
            <person name="Dupes A."/>
            <person name="Elong R."/>
            <person name="Falk J."/>
            <person name="Farina A."/>
            <person name="Faro S."/>
            <person name="Ferguson D."/>
            <person name="Fisher S."/>
            <person name="Foley C.D."/>
            <person name="Franke A."/>
            <person name="Friedrich D."/>
            <person name="Gadbois L."/>
            <person name="Gearin G."/>
            <person name="Gearin C.R."/>
            <person name="Giannoukos G."/>
            <person name="Goode T."/>
            <person name="Graham J."/>
            <person name="Grandbois E."/>
            <person name="Grewal S."/>
            <person name="Gyaltsen K."/>
            <person name="Hafez N."/>
            <person name="Hagos B."/>
            <person name="Hall J."/>
            <person name="Henson C."/>
            <person name="Hollinger A."/>
            <person name="Honan T."/>
            <person name="Huard M.D."/>
            <person name="Hughes L."/>
            <person name="Hurhula B."/>
            <person name="Husby M.E."/>
            <person name="Kamat A."/>
            <person name="Kanga B."/>
            <person name="Kashin S."/>
            <person name="Khazanovich D."/>
            <person name="Kisner P."/>
            <person name="Lance K."/>
            <person name="Lara M."/>
            <person name="Lee W."/>
            <person name="Lennon N."/>
            <person name="Letendre F."/>
            <person name="LeVine R."/>
            <person name="Lipovsky A."/>
            <person name="Liu X."/>
            <person name="Liu J."/>
            <person name="Liu S."/>
            <person name="Lokyitsang T."/>
            <person name="Lokyitsang Y."/>
            <person name="Lubonja R."/>
            <person name="Lui A."/>
            <person name="MacDonald P."/>
            <person name="Magnisalis V."/>
            <person name="Maru K."/>
            <person name="Matthews C."/>
            <person name="McCusker W."/>
            <person name="McDonough S."/>
            <person name="Mehta T."/>
            <person name="Meldrim J."/>
            <person name="Meneus L."/>
            <person name="Mihai O."/>
            <person name="Mihalev A."/>
            <person name="Mihova T."/>
            <person name="Mittelman R."/>
            <person name="Mlenga V."/>
            <person name="Montmayeur A."/>
            <person name="Mulrain L."/>
            <person name="Navidi A."/>
            <person name="Naylor J."/>
            <person name="Negash T."/>
            <person name="Nguyen T."/>
            <person name="Nguyen N."/>
            <person name="Nicol R."/>
            <person name="Norbu C."/>
            <person name="Norbu N."/>
            <person name="Novod N."/>
            <person name="O'Neill B."/>
            <person name="Osman S."/>
            <person name="Markiewicz E."/>
            <person name="Oyono O.L."/>
            <person name="Patti C."/>
            <person name="Phunkhang P."/>
            <person name="Pierre F."/>
            <person name="Priest M."/>
            <person name="Raghuraman S."/>
            <person name="Rege F."/>
            <person name="Reyes R."/>
            <person name="Rise C."/>
            <person name="Rogov P."/>
            <person name="Ross K."/>
            <person name="Ryan E."/>
            <person name="Settipalli S."/>
            <person name="Shea T."/>
            <person name="Sherpa N."/>
            <person name="Shi L."/>
            <person name="Shih D."/>
            <person name="Sparrow T."/>
            <person name="Spaulding J."/>
            <person name="Stalker J."/>
            <person name="Stange-Thomann N."/>
            <person name="Stavropoulos S."/>
            <person name="Stone C."/>
            <person name="Strader C."/>
            <person name="Tesfaye S."/>
            <person name="Thomson T."/>
            <person name="Thoulutsang Y."/>
            <person name="Thoulutsang D."/>
            <person name="Topham K."/>
            <person name="Topping I."/>
            <person name="Tsamla T."/>
            <person name="Vassiliev H."/>
            <person name="Vo A."/>
            <person name="Wangchuk T."/>
            <person name="Wangdi T."/>
            <person name="Weiand M."/>
            <person name="Wilkinson J."/>
            <person name="Wilson A."/>
            <person name="Yadav S."/>
            <person name="Young G."/>
            <person name="Yu Q."/>
            <person name="Zembek L."/>
            <person name="Zhong D."/>
            <person name="Zimmer A."/>
            <person name="Zwirko Z."/>
            <person name="Jaffe D.B."/>
            <person name="Alvarez P."/>
            <person name="Brockman W."/>
            <person name="Butler J."/>
            <person name="Chin C."/>
            <person name="Gnerre S."/>
            <person name="Grabherr M."/>
            <person name="Kleber M."/>
            <person name="Mauceli E."/>
            <person name="MacCallum I."/>
        </authorList>
    </citation>
    <scope>NUCLEOTIDE SEQUENCE [LARGE SCALE GENOMIC DNA]</scope>
    <source>
        <strain evidence="2">Rob3c / Tucson 14021-0248.25</strain>
    </source>
</reference>
<dbReference type="HOGENOM" id="CLU_1604475_0_0_1"/>
<proteinExistence type="predicted"/>
<accession>B4IM22</accession>
<protein>
    <submittedName>
        <fullName evidence="1">GM26740</fullName>
    </submittedName>
</protein>
<name>B4IM22_DROSE</name>
<dbReference type="Proteomes" id="UP000001292">
    <property type="component" value="Unassembled WGS sequence"/>
</dbReference>
<dbReference type="AlphaFoldDB" id="B4IM22"/>
<dbReference type="EMBL" id="CH480918">
    <property type="protein sequence ID" value="EDW43617.1"/>
    <property type="molecule type" value="Genomic_DNA"/>
</dbReference>